<evidence type="ECO:0000256" key="4">
    <source>
        <dbReference type="ARBA" id="ARBA00022759"/>
    </source>
</evidence>
<evidence type="ECO:0000256" key="1">
    <source>
        <dbReference type="ARBA" id="ARBA00010875"/>
    </source>
</evidence>
<accession>A0A4R4DZW0</accession>
<evidence type="ECO:0000256" key="2">
    <source>
        <dbReference type="ARBA" id="ARBA00022722"/>
    </source>
</evidence>
<feature type="binding site" evidence="7">
    <location>
        <position position="121"/>
    </location>
    <ligand>
        <name>Zn(2+)</name>
        <dbReference type="ChEBI" id="CHEBI:29105"/>
        <note>catalytic</note>
    </ligand>
</feature>
<dbReference type="GO" id="GO:0008270">
    <property type="term" value="F:zinc ion binding"/>
    <property type="evidence" value="ECO:0007669"/>
    <property type="project" value="UniProtKB-UniRule"/>
</dbReference>
<feature type="binding site" evidence="7">
    <location>
        <position position="111"/>
    </location>
    <ligand>
        <name>Zn(2+)</name>
        <dbReference type="ChEBI" id="CHEBI:29105"/>
        <note>catalytic</note>
    </ligand>
</feature>
<dbReference type="HAMAP" id="MF_00009">
    <property type="entry name" value="Endoribonucl_YbeY"/>
    <property type="match status" value="1"/>
</dbReference>
<dbReference type="PANTHER" id="PTHR46986">
    <property type="entry name" value="ENDORIBONUCLEASE YBEY, CHLOROPLASTIC"/>
    <property type="match status" value="1"/>
</dbReference>
<dbReference type="Pfam" id="PF02130">
    <property type="entry name" value="YbeY"/>
    <property type="match status" value="1"/>
</dbReference>
<evidence type="ECO:0000313" key="8">
    <source>
        <dbReference type="EMBL" id="TCZ70499.1"/>
    </source>
</evidence>
<evidence type="ECO:0000256" key="3">
    <source>
        <dbReference type="ARBA" id="ARBA00022723"/>
    </source>
</evidence>
<comment type="caution">
    <text evidence="8">The sequence shown here is derived from an EMBL/GenBank/DDBJ whole genome shotgun (WGS) entry which is preliminary data.</text>
</comment>
<dbReference type="Gene3D" id="3.40.390.30">
    <property type="entry name" value="Metalloproteases ('zincins'), catalytic domain"/>
    <property type="match status" value="1"/>
</dbReference>
<comment type="function">
    <text evidence="7">Single strand-specific metallo-endoribonuclease involved in late-stage 70S ribosome quality control and in maturation of the 3' terminus of the 16S rRNA.</text>
</comment>
<evidence type="ECO:0000256" key="7">
    <source>
        <dbReference type="HAMAP-Rule" id="MF_00009"/>
    </source>
</evidence>
<dbReference type="GO" id="GO:0005737">
    <property type="term" value="C:cytoplasm"/>
    <property type="evidence" value="ECO:0007669"/>
    <property type="project" value="UniProtKB-SubCell"/>
</dbReference>
<keyword evidence="2 7" id="KW-0540">Nuclease</keyword>
<comment type="similarity">
    <text evidence="1 7">Belongs to the endoribonuclease YbeY family.</text>
</comment>
<dbReference type="AlphaFoldDB" id="A0A4R4DZW0"/>
<keyword evidence="5 7" id="KW-0378">Hydrolase</keyword>
<dbReference type="EC" id="3.1.-.-" evidence="7"/>
<dbReference type="GO" id="GO:0004222">
    <property type="term" value="F:metalloendopeptidase activity"/>
    <property type="evidence" value="ECO:0007669"/>
    <property type="project" value="InterPro"/>
</dbReference>
<dbReference type="EMBL" id="SKFH01000016">
    <property type="protein sequence ID" value="TCZ70499.1"/>
    <property type="molecule type" value="Genomic_DNA"/>
</dbReference>
<reference evidence="8 9" key="1">
    <citation type="submission" date="2019-03" db="EMBL/GenBank/DDBJ databases">
        <authorList>
            <person name="Kim M.K.M."/>
        </authorList>
    </citation>
    <scope>NUCLEOTIDE SEQUENCE [LARGE SCALE GENOMIC DNA]</scope>
    <source>
        <strain evidence="8 9">17J68-15</strain>
    </source>
</reference>
<dbReference type="OrthoDB" id="9811984at2"/>
<dbReference type="GO" id="GO:0006364">
    <property type="term" value="P:rRNA processing"/>
    <property type="evidence" value="ECO:0007669"/>
    <property type="project" value="UniProtKB-UniRule"/>
</dbReference>
<dbReference type="SUPFAM" id="SSF55486">
    <property type="entry name" value="Metalloproteases ('zincins'), catalytic domain"/>
    <property type="match status" value="1"/>
</dbReference>
<feature type="binding site" evidence="7">
    <location>
        <position position="115"/>
    </location>
    <ligand>
        <name>Zn(2+)</name>
        <dbReference type="ChEBI" id="CHEBI:29105"/>
        <note>catalytic</note>
    </ligand>
</feature>
<keyword evidence="7" id="KW-0698">rRNA processing</keyword>
<organism evidence="8 9">
    <name type="scientific">Flaviaesturariibacter aridisoli</name>
    <dbReference type="NCBI Taxonomy" id="2545761"/>
    <lineage>
        <taxon>Bacteria</taxon>
        <taxon>Pseudomonadati</taxon>
        <taxon>Bacteroidota</taxon>
        <taxon>Chitinophagia</taxon>
        <taxon>Chitinophagales</taxon>
        <taxon>Chitinophagaceae</taxon>
        <taxon>Flaviaestuariibacter</taxon>
    </lineage>
</organism>
<comment type="subcellular location">
    <subcellularLocation>
        <location evidence="7">Cytoplasm</location>
    </subcellularLocation>
</comment>
<evidence type="ECO:0000313" key="9">
    <source>
        <dbReference type="Proteomes" id="UP000295164"/>
    </source>
</evidence>
<name>A0A4R4DZW0_9BACT</name>
<dbReference type="GO" id="GO:0004521">
    <property type="term" value="F:RNA endonuclease activity"/>
    <property type="evidence" value="ECO:0007669"/>
    <property type="project" value="UniProtKB-UniRule"/>
</dbReference>
<proteinExistence type="inferred from homology"/>
<dbReference type="Proteomes" id="UP000295164">
    <property type="component" value="Unassembled WGS sequence"/>
</dbReference>
<keyword evidence="4 7" id="KW-0255">Endonuclease</keyword>
<evidence type="ECO:0000256" key="5">
    <source>
        <dbReference type="ARBA" id="ARBA00022801"/>
    </source>
</evidence>
<dbReference type="InterPro" id="IPR023091">
    <property type="entry name" value="MetalPrtase_cat_dom_sf_prd"/>
</dbReference>
<protein>
    <recommendedName>
        <fullName evidence="7">Endoribonuclease YbeY</fullName>
        <ecNumber evidence="7">3.1.-.-</ecNumber>
    </recommendedName>
</protein>
<keyword evidence="3 7" id="KW-0479">Metal-binding</keyword>
<dbReference type="PANTHER" id="PTHR46986:SF1">
    <property type="entry name" value="ENDORIBONUCLEASE YBEY, CHLOROPLASTIC"/>
    <property type="match status" value="1"/>
</dbReference>
<sequence>MNSSAIHFHYTDQRFHFTKRTELKAFLLKLAKAEGQKVGGINYIFCSDAYLLEINQQHLNHDTYTDIITFPYNAPGAPIESDIYISIDRVRENAQNFAVPFAAELYRVMFHGLLHLCGYKDKSKVEQAKMREREDYWLKRYTGSTWNKG</sequence>
<keyword evidence="7" id="KW-0963">Cytoplasm</keyword>
<evidence type="ECO:0000256" key="6">
    <source>
        <dbReference type="ARBA" id="ARBA00022833"/>
    </source>
</evidence>
<keyword evidence="7" id="KW-0690">Ribosome biogenesis</keyword>
<dbReference type="RefSeq" id="WP_131852253.1">
    <property type="nucleotide sequence ID" value="NZ_SKFH01000016.1"/>
</dbReference>
<keyword evidence="9" id="KW-1185">Reference proteome</keyword>
<dbReference type="InterPro" id="IPR002036">
    <property type="entry name" value="YbeY"/>
</dbReference>
<comment type="cofactor">
    <cofactor evidence="7">
        <name>Zn(2+)</name>
        <dbReference type="ChEBI" id="CHEBI:29105"/>
    </cofactor>
    <text evidence="7">Binds 1 zinc ion.</text>
</comment>
<dbReference type="NCBIfam" id="TIGR00043">
    <property type="entry name" value="rRNA maturation RNase YbeY"/>
    <property type="match status" value="1"/>
</dbReference>
<gene>
    <name evidence="7 8" type="primary">ybeY</name>
    <name evidence="8" type="ORF">E0486_11120</name>
</gene>
<keyword evidence="6 7" id="KW-0862">Zinc</keyword>